<reference evidence="9 11" key="1">
    <citation type="submission" date="2022-10" db="EMBL/GenBank/DDBJ databases">
        <title>The complete genomes of actinobacterial strains from the NBC collection.</title>
        <authorList>
            <person name="Joergensen T.S."/>
            <person name="Alvarez Arevalo M."/>
            <person name="Sterndorff E.B."/>
            <person name="Faurdal D."/>
            <person name="Vuksanovic O."/>
            <person name="Mourched A.-S."/>
            <person name="Charusanti P."/>
            <person name="Shaw S."/>
            <person name="Blin K."/>
            <person name="Weber T."/>
        </authorList>
    </citation>
    <scope>NUCLEOTIDE SEQUENCE [LARGE SCALE GENOMIC DNA]</scope>
    <source>
        <strain evidence="9 11">NBC_01247</strain>
    </source>
</reference>
<dbReference type="InterPro" id="IPR008183">
    <property type="entry name" value="Aldose_1/G6P_1-epimerase"/>
</dbReference>
<evidence type="ECO:0000256" key="4">
    <source>
        <dbReference type="ARBA" id="ARBA00013185"/>
    </source>
</evidence>
<dbReference type="EC" id="5.1.3.3" evidence="4 8"/>
<dbReference type="NCBIfam" id="NF008277">
    <property type="entry name" value="PRK11055.1"/>
    <property type="match status" value="1"/>
</dbReference>
<protein>
    <recommendedName>
        <fullName evidence="5 8">Aldose 1-epimerase</fullName>
        <ecNumber evidence="4 8">5.1.3.3</ecNumber>
    </recommendedName>
</protein>
<keyword evidence="6 8" id="KW-0413">Isomerase</keyword>
<dbReference type="PANTHER" id="PTHR10091:SF0">
    <property type="entry name" value="GALACTOSE MUTAROTASE"/>
    <property type="match status" value="1"/>
</dbReference>
<dbReference type="EMBL" id="CP108482">
    <property type="protein sequence ID" value="WUS54085.1"/>
    <property type="molecule type" value="Genomic_DNA"/>
</dbReference>
<evidence type="ECO:0000256" key="1">
    <source>
        <dbReference type="ARBA" id="ARBA00001614"/>
    </source>
</evidence>
<dbReference type="InterPro" id="IPR015443">
    <property type="entry name" value="Aldose_1-epimerase"/>
</dbReference>
<comment type="catalytic activity">
    <reaction evidence="1 8">
        <text>alpha-D-glucose = beta-D-glucose</text>
        <dbReference type="Rhea" id="RHEA:10264"/>
        <dbReference type="ChEBI" id="CHEBI:15903"/>
        <dbReference type="ChEBI" id="CHEBI:17925"/>
        <dbReference type="EC" id="5.1.3.3"/>
    </reaction>
</comment>
<dbReference type="Gene3D" id="2.70.98.10">
    <property type="match status" value="1"/>
</dbReference>
<dbReference type="RefSeq" id="WP_329492701.1">
    <property type="nucleotide sequence ID" value="NZ_CP108460.1"/>
</dbReference>
<evidence type="ECO:0000313" key="10">
    <source>
        <dbReference type="EMBL" id="WUS61261.1"/>
    </source>
</evidence>
<evidence type="ECO:0000256" key="2">
    <source>
        <dbReference type="ARBA" id="ARBA00005028"/>
    </source>
</evidence>
<evidence type="ECO:0000256" key="6">
    <source>
        <dbReference type="ARBA" id="ARBA00023235"/>
    </source>
</evidence>
<dbReference type="Proteomes" id="UP001432014">
    <property type="component" value="Chromosome"/>
</dbReference>
<organism evidence="9 11">
    <name type="scientific">Kitasatospora herbaricolor</name>
    <dbReference type="NCBI Taxonomy" id="68217"/>
    <lineage>
        <taxon>Bacteria</taxon>
        <taxon>Bacillati</taxon>
        <taxon>Actinomycetota</taxon>
        <taxon>Actinomycetes</taxon>
        <taxon>Kitasatosporales</taxon>
        <taxon>Streptomycetaceae</taxon>
        <taxon>Kitasatospora</taxon>
    </lineage>
</organism>
<name>A0ABZ1VZU3_9ACTN</name>
<evidence type="ECO:0000256" key="3">
    <source>
        <dbReference type="ARBA" id="ARBA00006206"/>
    </source>
</evidence>
<sequence length="360" mass="38241">MPQPAPHREPFGHTPDGRPVGLWRLESASGVSAEILTYGGILHRLSVPDTAGRSRSVVLSLPDVPTYAARSPYFGALVGRYANRIAGGRFSIDGRPYRVPANDHGHALHGGPEGFHSRLWQAEPAGDRAAVELSLLSPDGDMGFPGALSVSARYALDEAGTLSVAFEAVCDRPTVVNLTNHAYFNLGGAGSGDVLGHLVEVDGDEFLPVAPDAIPLGAPQAVAGTPFDLTRARPVGEALAAEDHQLKNAGGFDHCWVLRPAVEPGALRPAARLSDPASGRALEVWTTEPGLQVYTANQLDATLADADGHHHPRHGGICLETQHLPDSPNRPEYPSTVLRPGERFTSRTEFRFPHLPATPA</sequence>
<dbReference type="CDD" id="cd09019">
    <property type="entry name" value="galactose_mutarotase_like"/>
    <property type="match status" value="1"/>
</dbReference>
<evidence type="ECO:0000313" key="11">
    <source>
        <dbReference type="Proteomes" id="UP001432014"/>
    </source>
</evidence>
<dbReference type="InterPro" id="IPR014718">
    <property type="entry name" value="GH-type_carb-bd"/>
</dbReference>
<dbReference type="PANTHER" id="PTHR10091">
    <property type="entry name" value="ALDOSE-1-EPIMERASE"/>
    <property type="match status" value="1"/>
</dbReference>
<comment type="pathway">
    <text evidence="2 8">Carbohydrate metabolism; hexose metabolism.</text>
</comment>
<evidence type="ECO:0000256" key="5">
    <source>
        <dbReference type="ARBA" id="ARBA00014165"/>
    </source>
</evidence>
<dbReference type="PROSITE" id="PS00545">
    <property type="entry name" value="ALDOSE_1_EPIMERASE"/>
    <property type="match status" value="1"/>
</dbReference>
<proteinExistence type="inferred from homology"/>
<dbReference type="EMBL" id="CP108482">
    <property type="protein sequence ID" value="WUS61261.1"/>
    <property type="molecule type" value="Genomic_DNA"/>
</dbReference>
<keyword evidence="7 8" id="KW-0119">Carbohydrate metabolism</keyword>
<evidence type="ECO:0000256" key="8">
    <source>
        <dbReference type="PIRNR" id="PIRNR005096"/>
    </source>
</evidence>
<evidence type="ECO:0000256" key="7">
    <source>
        <dbReference type="ARBA" id="ARBA00023277"/>
    </source>
</evidence>
<dbReference type="PIRSF" id="PIRSF005096">
    <property type="entry name" value="GALM"/>
    <property type="match status" value="1"/>
</dbReference>
<dbReference type="InterPro" id="IPR011013">
    <property type="entry name" value="Gal_mutarotase_sf_dom"/>
</dbReference>
<gene>
    <name evidence="9" type="ORF">OG469_00355</name>
    <name evidence="10" type="ORF">OG469_40665</name>
</gene>
<comment type="similarity">
    <text evidence="3 8">Belongs to the aldose epimerase family.</text>
</comment>
<evidence type="ECO:0000313" key="9">
    <source>
        <dbReference type="EMBL" id="WUS54085.1"/>
    </source>
</evidence>
<dbReference type="InterPro" id="IPR047215">
    <property type="entry name" value="Galactose_mutarotase-like"/>
</dbReference>
<keyword evidence="11" id="KW-1185">Reference proteome</keyword>
<dbReference type="SUPFAM" id="SSF74650">
    <property type="entry name" value="Galactose mutarotase-like"/>
    <property type="match status" value="1"/>
</dbReference>
<dbReference type="Pfam" id="PF01263">
    <property type="entry name" value="Aldose_epim"/>
    <property type="match status" value="1"/>
</dbReference>
<accession>A0ABZ1VZU3</accession>
<dbReference type="InterPro" id="IPR018052">
    <property type="entry name" value="Ald1_epimerase_CS"/>
</dbReference>